<dbReference type="eggNOG" id="COG4977">
    <property type="taxonomic scope" value="Bacteria"/>
</dbReference>
<dbReference type="HOGENOM" id="CLU_000445_88_4_5"/>
<evidence type="ECO:0000256" key="1">
    <source>
        <dbReference type="ARBA" id="ARBA00023015"/>
    </source>
</evidence>
<evidence type="ECO:0000313" key="6">
    <source>
        <dbReference type="Proteomes" id="UP000015351"/>
    </source>
</evidence>
<dbReference type="PANTHER" id="PTHR46796:SF6">
    <property type="entry name" value="ARAC SUBFAMILY"/>
    <property type="match status" value="1"/>
</dbReference>
<name>S9RS03_9RHOB</name>
<dbReference type="PATRIC" id="fig|1123360.3.peg.1051"/>
<keyword evidence="1" id="KW-0805">Transcription regulation</keyword>
<dbReference type="Gene3D" id="1.10.10.60">
    <property type="entry name" value="Homeodomain-like"/>
    <property type="match status" value="1"/>
</dbReference>
<keyword evidence="6" id="KW-1185">Reference proteome</keyword>
<dbReference type="InterPro" id="IPR020449">
    <property type="entry name" value="Tscrpt_reg_AraC-type_HTH"/>
</dbReference>
<reference evidence="6" key="1">
    <citation type="journal article" date="2013" name="Stand. Genomic Sci.">
        <title>Genome sequence of the Litoreibacter arenae type strain (DSM 19593(T)), a member of the Roseobacter clade isolated from sea sand.</title>
        <authorList>
            <person name="Riedel T."/>
            <person name="Fiebig A."/>
            <person name="Petersen J."/>
            <person name="Gronow S."/>
            <person name="Kyrpides N.C."/>
            <person name="Goker M."/>
            <person name="Klenk H.P."/>
        </authorList>
    </citation>
    <scope>NUCLEOTIDE SEQUENCE [LARGE SCALE GENOMIC DNA]</scope>
    <source>
        <strain evidence="6">DSM 19593</strain>
    </source>
</reference>
<evidence type="ECO:0000259" key="4">
    <source>
        <dbReference type="PROSITE" id="PS01124"/>
    </source>
</evidence>
<dbReference type="InterPro" id="IPR018060">
    <property type="entry name" value="HTH_AraC"/>
</dbReference>
<dbReference type="Pfam" id="PF12833">
    <property type="entry name" value="HTH_18"/>
    <property type="match status" value="1"/>
</dbReference>
<keyword evidence="2" id="KW-0238">DNA-binding</keyword>
<dbReference type="GO" id="GO:0003700">
    <property type="term" value="F:DNA-binding transcription factor activity"/>
    <property type="evidence" value="ECO:0007669"/>
    <property type="project" value="InterPro"/>
</dbReference>
<evidence type="ECO:0000313" key="5">
    <source>
        <dbReference type="EMBL" id="EPX80840.1"/>
    </source>
</evidence>
<dbReference type="InterPro" id="IPR009057">
    <property type="entry name" value="Homeodomain-like_sf"/>
</dbReference>
<keyword evidence="3" id="KW-0804">Transcription</keyword>
<comment type="caution">
    <text evidence="5">The sequence shown here is derived from an EMBL/GenBank/DDBJ whole genome shotgun (WGS) entry which is preliminary data.</text>
</comment>
<dbReference type="SUPFAM" id="SSF46689">
    <property type="entry name" value="Homeodomain-like"/>
    <property type="match status" value="2"/>
</dbReference>
<gene>
    <name evidence="5" type="ORF">thalar_01062</name>
</gene>
<protein>
    <submittedName>
        <fullName evidence="5">Transcriptional regulator, AraC family</fullName>
    </submittedName>
</protein>
<dbReference type="PANTHER" id="PTHR46796">
    <property type="entry name" value="HTH-TYPE TRANSCRIPTIONAL ACTIVATOR RHAS-RELATED"/>
    <property type="match status" value="1"/>
</dbReference>
<evidence type="ECO:0000256" key="3">
    <source>
        <dbReference type="ARBA" id="ARBA00023163"/>
    </source>
</evidence>
<dbReference type="AlphaFoldDB" id="S9RS03"/>
<dbReference type="PROSITE" id="PS01124">
    <property type="entry name" value="HTH_ARAC_FAMILY_2"/>
    <property type="match status" value="1"/>
</dbReference>
<proteinExistence type="predicted"/>
<dbReference type="SMART" id="SM00342">
    <property type="entry name" value="HTH_ARAC"/>
    <property type="match status" value="1"/>
</dbReference>
<evidence type="ECO:0000256" key="2">
    <source>
        <dbReference type="ARBA" id="ARBA00023125"/>
    </source>
</evidence>
<dbReference type="InterPro" id="IPR050204">
    <property type="entry name" value="AraC_XylS_family_regulators"/>
</dbReference>
<dbReference type="STRING" id="1123360.thalar_01062"/>
<feature type="domain" description="HTH araC/xylS-type" evidence="4">
    <location>
        <begin position="183"/>
        <end position="281"/>
    </location>
</feature>
<dbReference type="Proteomes" id="UP000015351">
    <property type="component" value="Unassembled WGS sequence"/>
</dbReference>
<accession>S9RS03</accession>
<organism evidence="5 6">
    <name type="scientific">Litoreibacter arenae DSM 19593</name>
    <dbReference type="NCBI Taxonomy" id="1123360"/>
    <lineage>
        <taxon>Bacteria</taxon>
        <taxon>Pseudomonadati</taxon>
        <taxon>Pseudomonadota</taxon>
        <taxon>Alphaproteobacteria</taxon>
        <taxon>Rhodobacterales</taxon>
        <taxon>Roseobacteraceae</taxon>
        <taxon>Litoreibacter</taxon>
    </lineage>
</organism>
<sequence length="285" mass="31614">MPETPPVLSRTTSDGVLRFECREEAPASVAPQKSAHFSFIISAQDDPIRLIADRDGHTERFTLSPDDIAVAVAGGLTGWQWLDPAKVMIVHVNPAMMKRFVQTELKIVPDAPNHFAKTFLFQDDDVKALIAQMGQTLTAAEVGAEVMFEALARMFLVLMFKRYGRLQRTEVAFDHSFGADQYGRVVDYIEAHLDKKISPAQLAEELGMSEAAFSRKFKARVGETPMRFVAQVRLEAASRLLGQGVLSLAQIAARCGFADQAHMSRSFKQQLGVSPSQFRKARLDT</sequence>
<dbReference type="EMBL" id="AONI01000008">
    <property type="protein sequence ID" value="EPX80840.1"/>
    <property type="molecule type" value="Genomic_DNA"/>
</dbReference>
<dbReference type="PRINTS" id="PR00032">
    <property type="entry name" value="HTHARAC"/>
</dbReference>
<dbReference type="GO" id="GO:0043565">
    <property type="term" value="F:sequence-specific DNA binding"/>
    <property type="evidence" value="ECO:0007669"/>
    <property type="project" value="InterPro"/>
</dbReference>